<protein>
    <submittedName>
        <fullName evidence="3">N-acetylneuraminate synthase family protein</fullName>
    </submittedName>
</protein>
<dbReference type="PANTHER" id="PTHR42966:SF1">
    <property type="entry name" value="SIALIC ACID SYNTHASE"/>
    <property type="match status" value="1"/>
</dbReference>
<gene>
    <name evidence="3" type="ORF">ACJ41P_15940</name>
    <name evidence="2" type="ORF">FH063_002199</name>
</gene>
<evidence type="ECO:0000313" key="4">
    <source>
        <dbReference type="Proteomes" id="UP000325333"/>
    </source>
</evidence>
<dbReference type="AlphaFoldDB" id="A0A5B0KT27"/>
<proteinExistence type="predicted"/>
<dbReference type="EMBL" id="JBJLSN010000021">
    <property type="protein sequence ID" value="MFL7902624.1"/>
    <property type="molecule type" value="Genomic_DNA"/>
</dbReference>
<organism evidence="2 4">
    <name type="scientific">Azospirillum argentinense</name>
    <dbReference type="NCBI Taxonomy" id="2970906"/>
    <lineage>
        <taxon>Bacteria</taxon>
        <taxon>Pseudomonadati</taxon>
        <taxon>Pseudomonadota</taxon>
        <taxon>Alphaproteobacteria</taxon>
        <taxon>Rhodospirillales</taxon>
        <taxon>Azospirillaceae</taxon>
        <taxon>Azospirillum</taxon>
    </lineage>
</organism>
<dbReference type="Pfam" id="PF08666">
    <property type="entry name" value="SAF"/>
    <property type="match status" value="1"/>
</dbReference>
<accession>A0A5B0KT27</accession>
<evidence type="ECO:0000313" key="2">
    <source>
        <dbReference type="EMBL" id="KAA1053964.1"/>
    </source>
</evidence>
<dbReference type="PROSITE" id="PS50844">
    <property type="entry name" value="AFP_LIKE"/>
    <property type="match status" value="1"/>
</dbReference>
<dbReference type="SUPFAM" id="SSF51569">
    <property type="entry name" value="Aldolase"/>
    <property type="match status" value="1"/>
</dbReference>
<dbReference type="Gene3D" id="3.90.1210.10">
    <property type="entry name" value="Antifreeze-like/N-acetylneuraminic acid synthase C-terminal domain"/>
    <property type="match status" value="1"/>
</dbReference>
<dbReference type="Proteomes" id="UP000325333">
    <property type="component" value="Unassembled WGS sequence"/>
</dbReference>
<evidence type="ECO:0000313" key="5">
    <source>
        <dbReference type="Proteomes" id="UP001628281"/>
    </source>
</evidence>
<dbReference type="CDD" id="cd11615">
    <property type="entry name" value="SAF_NeuB_like"/>
    <property type="match status" value="1"/>
</dbReference>
<dbReference type="InterPro" id="IPR057736">
    <property type="entry name" value="SAF_PseI/NeuA/NeuB"/>
</dbReference>
<dbReference type="GO" id="GO:0016051">
    <property type="term" value="P:carbohydrate biosynthetic process"/>
    <property type="evidence" value="ECO:0007669"/>
    <property type="project" value="InterPro"/>
</dbReference>
<reference evidence="2 4" key="1">
    <citation type="submission" date="2019-07" db="EMBL/GenBank/DDBJ databases">
        <title>Genome sequencing of the stress-tolerant strain Azospirillum brasilense Az19.</title>
        <authorList>
            <person name="Maroniche G.A."/>
            <person name="Garcia J.E."/>
            <person name="Pagnussat L."/>
            <person name="Amenta M."/>
            <person name="Creus C.M."/>
        </authorList>
    </citation>
    <scope>NUCLEOTIDE SEQUENCE [LARGE SCALE GENOMIC DNA]</scope>
    <source>
        <strain evidence="2 4">Az19</strain>
    </source>
</reference>
<dbReference type="GO" id="GO:0047444">
    <property type="term" value="F:N-acylneuraminate-9-phosphate synthase activity"/>
    <property type="evidence" value="ECO:0007669"/>
    <property type="project" value="TreeGrafter"/>
</dbReference>
<dbReference type="Proteomes" id="UP001628281">
    <property type="component" value="Unassembled WGS sequence"/>
</dbReference>
<dbReference type="InterPro" id="IPR013785">
    <property type="entry name" value="Aldolase_TIM"/>
</dbReference>
<feature type="domain" description="AFP-like" evidence="1">
    <location>
        <begin position="287"/>
        <end position="346"/>
    </location>
</feature>
<dbReference type="InterPro" id="IPR013974">
    <property type="entry name" value="SAF"/>
</dbReference>
<dbReference type="InterPro" id="IPR051690">
    <property type="entry name" value="PseI-like"/>
</dbReference>
<dbReference type="PANTHER" id="PTHR42966">
    <property type="entry name" value="N-ACETYLNEURAMINATE SYNTHASE"/>
    <property type="match status" value="1"/>
</dbReference>
<dbReference type="SUPFAM" id="SSF51269">
    <property type="entry name" value="AFP III-like domain"/>
    <property type="match status" value="1"/>
</dbReference>
<evidence type="ECO:0000313" key="3">
    <source>
        <dbReference type="EMBL" id="MFL7902624.1"/>
    </source>
</evidence>
<dbReference type="EMBL" id="VEWN01000012">
    <property type="protein sequence ID" value="KAA1053964.1"/>
    <property type="molecule type" value="Genomic_DNA"/>
</dbReference>
<dbReference type="Gene3D" id="3.20.20.70">
    <property type="entry name" value="Aldolase class I"/>
    <property type="match status" value="1"/>
</dbReference>
<comment type="caution">
    <text evidence="2">The sequence shown here is derived from an EMBL/GenBank/DDBJ whole genome shotgun (WGS) entry which is preliminary data.</text>
</comment>
<dbReference type="InterPro" id="IPR013132">
    <property type="entry name" value="PseI/NeuA/B-like_N"/>
</dbReference>
<dbReference type="RefSeq" id="WP_149650790.1">
    <property type="nucleotide sequence ID" value="NZ_JBJLSN010000021.1"/>
</dbReference>
<reference evidence="3 5" key="2">
    <citation type="submission" date="2024-11" db="EMBL/GenBank/DDBJ databases">
        <title>Draft genome sequences of two bacteria associated to sugarcane roots in Colombia.</title>
        <authorList>
            <person name="Pardo-Diaz S."/>
            <person name="Masmela-Mendoza J."/>
            <person name="Delgadillo-Duran P."/>
            <person name="Bautista E.J."/>
            <person name="Rojas-Tapias D.F."/>
        </authorList>
    </citation>
    <scope>NUCLEOTIDE SEQUENCE [LARGE SCALE GENOMIC DNA]</scope>
    <source>
        <strain evidence="3 5">Ap18</strain>
    </source>
</reference>
<sequence length="350" mass="37850">MAEIRIGDRRVGPDHPPLVIAEVGINHEGEIAKAIQLVDAAAEAGAEIVKFQCHITDKEMVPTDMTPGDISPERLWDIIRRCELTEAEEREVQAHCVKRGLIYLSTPFSREAADRLEGMGVPAFKIGSGECNNYPLIEHIVRKGKPIILSTGMNDLDSIAPAVEILRRHGTPFALMHCTSLYPTPYDKLRLGAIANLAAHFPDAVVGLSDHTLGIWTCLGGVALGACLLEKHFTISRQWPGPDTGMSIEPDELRDLVVGTRAVWEARGGAKTILPEEQPVIDFAYASVVSIAPIAKGELFGPHNIWVKRPGTGALPAARLQEVMGRTAACDIAANCPIDPTSIVGFDTQP</sequence>
<dbReference type="InterPro" id="IPR036732">
    <property type="entry name" value="AFP_Neu5c_C_sf"/>
</dbReference>
<dbReference type="Pfam" id="PF03102">
    <property type="entry name" value="NeuB"/>
    <property type="match status" value="1"/>
</dbReference>
<dbReference type="InterPro" id="IPR006190">
    <property type="entry name" value="SAF_AFP_Neu5Ac"/>
</dbReference>
<dbReference type="SMART" id="SM00858">
    <property type="entry name" value="SAF"/>
    <property type="match status" value="1"/>
</dbReference>
<evidence type="ECO:0000259" key="1">
    <source>
        <dbReference type="PROSITE" id="PS50844"/>
    </source>
</evidence>
<keyword evidence="5" id="KW-1185">Reference proteome</keyword>
<name>A0A5B0KT27_9PROT</name>